<dbReference type="EMBL" id="QHBU01000070">
    <property type="protein sequence ID" value="PZR82504.1"/>
    <property type="molecule type" value="Genomic_DNA"/>
</dbReference>
<comment type="caution">
    <text evidence="2">The sequence shown here is derived from an EMBL/GenBank/DDBJ whole genome shotgun (WGS) entry which is preliminary data.</text>
</comment>
<dbReference type="InterPro" id="IPR052045">
    <property type="entry name" value="Sulfur_Carrier/Prot_Modifier"/>
</dbReference>
<accession>A0A934JXV6</accession>
<dbReference type="PANTHER" id="PTHR38031:SF1">
    <property type="entry name" value="SULFUR CARRIER PROTEIN CYSO"/>
    <property type="match status" value="1"/>
</dbReference>
<dbReference type="Proteomes" id="UP000606991">
    <property type="component" value="Unassembled WGS sequence"/>
</dbReference>
<reference evidence="1 4" key="3">
    <citation type="submission" date="2020-10" db="EMBL/GenBank/DDBJ databases">
        <title>Ca. Dormibacterota MAGs.</title>
        <authorList>
            <person name="Montgomery K."/>
        </authorList>
    </citation>
    <scope>NUCLEOTIDE SEQUENCE [LARGE SCALE GENOMIC DNA]</scope>
    <source>
        <strain evidence="1">SC8812_S17_18</strain>
    </source>
</reference>
<sequence length="92" mass="10025">MPVRVRVPGPLRRLTGGGAEVTVEGATVSDALGDLEQRYPGFHDRLYDAEGKLRQFINIYVNDSDIRFSQGLETPVGERDELSIVPAVAGGR</sequence>
<reference evidence="2 3" key="1">
    <citation type="journal article" date="2017" name="Nature">
        <title>Atmospheric trace gases support primary production in Antarctic desert surface soil.</title>
        <authorList>
            <person name="Ji M."/>
            <person name="Greening C."/>
            <person name="Vanwonterghem I."/>
            <person name="Carere C.R."/>
            <person name="Bay S.K."/>
            <person name="Steen J.A."/>
            <person name="Montgomery K."/>
            <person name="Lines T."/>
            <person name="Beardall J."/>
            <person name="van Dorst J."/>
            <person name="Snape I."/>
            <person name="Stott M.B."/>
            <person name="Hugenholtz P."/>
            <person name="Ferrari B.C."/>
        </authorList>
    </citation>
    <scope>NUCLEOTIDE SEQUENCE [LARGE SCALE GENOMIC DNA]</scope>
    <source>
        <strain evidence="2">RRmetagenome_bin12</strain>
    </source>
</reference>
<protein>
    <submittedName>
        <fullName evidence="1">MoaD/ThiS family protein</fullName>
    </submittedName>
    <submittedName>
        <fullName evidence="2">Molybdopterin synthase sulfur carrier subunit</fullName>
    </submittedName>
</protein>
<accession>A0A2W6AG91</accession>
<dbReference type="Pfam" id="PF02597">
    <property type="entry name" value="ThiS"/>
    <property type="match status" value="1"/>
</dbReference>
<dbReference type="InterPro" id="IPR054834">
    <property type="entry name" value="SAMP1_3"/>
</dbReference>
<dbReference type="InterPro" id="IPR012675">
    <property type="entry name" value="Beta-grasp_dom_sf"/>
</dbReference>
<evidence type="ECO:0000313" key="2">
    <source>
        <dbReference type="EMBL" id="PZR82504.1"/>
    </source>
</evidence>
<dbReference type="NCBIfam" id="NF041918">
    <property type="entry name" value="SAMP1"/>
    <property type="match status" value="1"/>
</dbReference>
<proteinExistence type="predicted"/>
<gene>
    <name evidence="2" type="ORF">DLM65_03675</name>
    <name evidence="1" type="ORF">JF886_10675</name>
</gene>
<evidence type="ECO:0000313" key="1">
    <source>
        <dbReference type="EMBL" id="MBJ7595304.1"/>
    </source>
</evidence>
<dbReference type="AlphaFoldDB" id="A0A2W6AG91"/>
<dbReference type="RefSeq" id="WP_337312290.1">
    <property type="nucleotide sequence ID" value="NZ_JAEKNS010000111.1"/>
</dbReference>
<dbReference type="InterPro" id="IPR016155">
    <property type="entry name" value="Mopterin_synth/thiamin_S_b"/>
</dbReference>
<name>A0A2W6AG91_9BACT</name>
<evidence type="ECO:0000313" key="3">
    <source>
        <dbReference type="Proteomes" id="UP000248724"/>
    </source>
</evidence>
<dbReference type="EMBL" id="JAEKNS010000111">
    <property type="protein sequence ID" value="MBJ7595304.1"/>
    <property type="molecule type" value="Genomic_DNA"/>
</dbReference>
<dbReference type="InterPro" id="IPR003749">
    <property type="entry name" value="ThiS/MoaD-like"/>
</dbReference>
<dbReference type="SUPFAM" id="SSF54285">
    <property type="entry name" value="MoaD/ThiS"/>
    <property type="match status" value="1"/>
</dbReference>
<dbReference type="Gene3D" id="3.10.20.30">
    <property type="match status" value="1"/>
</dbReference>
<reference evidence="2" key="2">
    <citation type="submission" date="2018-05" db="EMBL/GenBank/DDBJ databases">
        <authorList>
            <person name="Ferrari B."/>
        </authorList>
    </citation>
    <scope>NUCLEOTIDE SEQUENCE</scope>
    <source>
        <strain evidence="2">RRmetagenome_bin12</strain>
    </source>
</reference>
<dbReference type="PANTHER" id="PTHR38031">
    <property type="entry name" value="SULFUR CARRIER PROTEIN SLR0821-RELATED"/>
    <property type="match status" value="1"/>
</dbReference>
<organism evidence="2 3">
    <name type="scientific">Candidatus Aeolococcus gillhamiae</name>
    <dbReference type="NCBI Taxonomy" id="3127015"/>
    <lineage>
        <taxon>Bacteria</taxon>
        <taxon>Bacillati</taxon>
        <taxon>Candidatus Dormiibacterota</taxon>
        <taxon>Candidatus Dormibacteria</taxon>
        <taxon>Candidatus Aeolococcales</taxon>
        <taxon>Candidatus Aeolococcaceae</taxon>
        <taxon>Candidatus Aeolococcus</taxon>
    </lineage>
</organism>
<evidence type="ECO:0000313" key="4">
    <source>
        <dbReference type="Proteomes" id="UP000606991"/>
    </source>
</evidence>
<dbReference type="Proteomes" id="UP000248724">
    <property type="component" value="Unassembled WGS sequence"/>
</dbReference>